<dbReference type="STRING" id="1079859.SAMN04515674_101396"/>
<feature type="chain" id="PRO_5011476458" description="Outer membrane protein beta-barrel domain-containing protein" evidence="1">
    <location>
        <begin position="21"/>
        <end position="164"/>
    </location>
</feature>
<organism evidence="2 3">
    <name type="scientific">Pseudarcicella hirudinis</name>
    <dbReference type="NCBI Taxonomy" id="1079859"/>
    <lineage>
        <taxon>Bacteria</taxon>
        <taxon>Pseudomonadati</taxon>
        <taxon>Bacteroidota</taxon>
        <taxon>Cytophagia</taxon>
        <taxon>Cytophagales</taxon>
        <taxon>Flectobacillaceae</taxon>
        <taxon>Pseudarcicella</taxon>
    </lineage>
</organism>
<gene>
    <name evidence="2" type="ORF">SAMN04515674_101396</name>
</gene>
<accession>A0A1I5MRK1</accession>
<evidence type="ECO:0008006" key="4">
    <source>
        <dbReference type="Google" id="ProtNLM"/>
    </source>
</evidence>
<proteinExistence type="predicted"/>
<name>A0A1I5MRK1_9BACT</name>
<evidence type="ECO:0000256" key="1">
    <source>
        <dbReference type="SAM" id="SignalP"/>
    </source>
</evidence>
<dbReference type="OrthoDB" id="768080at2"/>
<reference evidence="2 3" key="1">
    <citation type="submission" date="2016-10" db="EMBL/GenBank/DDBJ databases">
        <authorList>
            <person name="de Groot N.N."/>
        </authorList>
    </citation>
    <scope>NUCLEOTIDE SEQUENCE [LARGE SCALE GENOMIC DNA]</scope>
    <source>
        <strain evidence="3">E92,LMG 26720,CCM 7988</strain>
    </source>
</reference>
<dbReference type="InterPro" id="IPR036709">
    <property type="entry name" value="Autotransporte_beta_dom_sf"/>
</dbReference>
<sequence length="164" mass="17828">MKKLLLCLSIISAVNCVSNAQIIKIAPVTFAFGIINAGYEKQLTEKSSIFPSASIYARSGVSGIGLGLQYRRYLSASKSFPAGFFFAPEVQYGSFKQKDSNDYSYSAYSLGAQIGYQWALGDNFTIETSIGPAYWFTSASKNISITYDGPLPSIGFNLGYNLGR</sequence>
<feature type="signal peptide" evidence="1">
    <location>
        <begin position="1"/>
        <end position="20"/>
    </location>
</feature>
<dbReference type="SUPFAM" id="SSF103515">
    <property type="entry name" value="Autotransporter"/>
    <property type="match status" value="1"/>
</dbReference>
<dbReference type="AlphaFoldDB" id="A0A1I5MRK1"/>
<evidence type="ECO:0000313" key="3">
    <source>
        <dbReference type="Proteomes" id="UP000199306"/>
    </source>
</evidence>
<keyword evidence="3" id="KW-1185">Reference proteome</keyword>
<evidence type="ECO:0000313" key="2">
    <source>
        <dbReference type="EMBL" id="SFP11566.1"/>
    </source>
</evidence>
<protein>
    <recommendedName>
        <fullName evidence="4">Outer membrane protein beta-barrel domain-containing protein</fullName>
    </recommendedName>
</protein>
<keyword evidence="1" id="KW-0732">Signal</keyword>
<dbReference type="InterPro" id="IPR021958">
    <property type="entry name" value="DUF3575"/>
</dbReference>
<dbReference type="Pfam" id="PF12099">
    <property type="entry name" value="DUF3575"/>
    <property type="match status" value="1"/>
</dbReference>
<dbReference type="RefSeq" id="WP_092011253.1">
    <property type="nucleotide sequence ID" value="NZ_FOXH01000001.1"/>
</dbReference>
<dbReference type="Proteomes" id="UP000199306">
    <property type="component" value="Unassembled WGS sequence"/>
</dbReference>
<dbReference type="EMBL" id="FOXH01000001">
    <property type="protein sequence ID" value="SFP11566.1"/>
    <property type="molecule type" value="Genomic_DNA"/>
</dbReference>